<accession>A0AAC9KD95</accession>
<name>A0AAC9KD95_9PROT</name>
<dbReference type="InterPro" id="IPR036844">
    <property type="entry name" value="Hint_dom_sf"/>
</dbReference>
<dbReference type="Proteomes" id="UP000182373">
    <property type="component" value="Chromosome"/>
</dbReference>
<feature type="domain" description="Hedgehog/Intein (Hint)" evidence="1">
    <location>
        <begin position="228"/>
        <end position="366"/>
    </location>
</feature>
<dbReference type="SUPFAM" id="SSF51294">
    <property type="entry name" value="Hedgehog/intein (Hint) domain"/>
    <property type="match status" value="1"/>
</dbReference>
<gene>
    <name evidence="2" type="ORF">GbCGDNIH9_1611</name>
</gene>
<organism evidence="2 3">
    <name type="scientific">Granulibacter bethesdensis</name>
    <dbReference type="NCBI Taxonomy" id="364410"/>
    <lineage>
        <taxon>Bacteria</taxon>
        <taxon>Pseudomonadati</taxon>
        <taxon>Pseudomonadota</taxon>
        <taxon>Alphaproteobacteria</taxon>
        <taxon>Acetobacterales</taxon>
        <taxon>Acetobacteraceae</taxon>
        <taxon>Granulibacter</taxon>
    </lineage>
</organism>
<reference evidence="3" key="1">
    <citation type="submission" date="2016-11" db="EMBL/GenBank/DDBJ databases">
        <title>Comparative genomic and phenotypic analysis of Granulibacter bethesdensis clinical isolates from patients with chronic granulomatous disease.</title>
        <authorList>
            <person name="Zarember K.A."/>
            <person name="Porcella S.F."/>
            <person name="Chu J."/>
            <person name="Ding L."/>
            <person name="Dahlstrom E."/>
            <person name="Barbian K."/>
            <person name="Martens C."/>
            <person name="Sykora L."/>
            <person name="Kramer S."/>
            <person name="Pettinato A.M."/>
            <person name="Hong H."/>
            <person name="Wald G."/>
            <person name="Berg L.J."/>
            <person name="Rogge L.S."/>
            <person name="Greenberg D.E."/>
            <person name="Falcone E.L."/>
            <person name="Neves J.F."/>
            <person name="Simoes M.J."/>
            <person name="Casal M."/>
            <person name="Rodriguez-Lopez F.C."/>
            <person name="Zelazny A."/>
            <person name="Gallin J.I."/>
            <person name="Holland S.M."/>
        </authorList>
    </citation>
    <scope>NUCLEOTIDE SEQUENCE [LARGE SCALE GENOMIC DNA]</scope>
    <source>
        <strain evidence="3">NIH9.1</strain>
    </source>
</reference>
<dbReference type="EMBL" id="CP018191">
    <property type="protein sequence ID" value="APH54907.1"/>
    <property type="molecule type" value="Genomic_DNA"/>
</dbReference>
<evidence type="ECO:0000313" key="3">
    <source>
        <dbReference type="Proteomes" id="UP000182373"/>
    </source>
</evidence>
<protein>
    <submittedName>
        <fullName evidence="2">Adhesin family protein</fullName>
    </submittedName>
</protein>
<evidence type="ECO:0000259" key="1">
    <source>
        <dbReference type="Pfam" id="PF13403"/>
    </source>
</evidence>
<proteinExistence type="predicted"/>
<dbReference type="AlphaFoldDB" id="A0AAC9KD95"/>
<dbReference type="Gene3D" id="2.170.16.10">
    <property type="entry name" value="Hedgehog/Intein (Hint) domain"/>
    <property type="match status" value="1"/>
</dbReference>
<dbReference type="Pfam" id="PF13403">
    <property type="entry name" value="Hint_2"/>
    <property type="match status" value="1"/>
</dbReference>
<dbReference type="InterPro" id="IPR028992">
    <property type="entry name" value="Hedgehog/Intein_dom"/>
</dbReference>
<evidence type="ECO:0000313" key="2">
    <source>
        <dbReference type="EMBL" id="APH54907.1"/>
    </source>
</evidence>
<sequence>MVAWIGVDLSNSNWNTGDNWQGGSPPCSYQSAMFQNGATAFLSSNHNIEDISISGTVTIASDGHTLHNDNARLLLAGRSVLVLDNIHLVTQTTTISSGQATIRLQGAQLEIEYGSHMPATLDFQDRHNADGSVSGSTVMVNSKGAKTNMFASITNLTTRDTIILTNAPTNGSRIYLQANMDESYSLIEQVPEWDGQTSILCSHVTLAAGLAANNFTSLNQNGTLELGCFLAGSMISTPEGEKPVETIDPGHTILALENSQSVAHKVIWSGMATAHVNQELPDEQAGYPVRIRKDAISDHVPSKDMLITPDHCLYLDGYFIPANLLVNGRTIFYDRSFMSYQYYHIETEKHAIISADGVLTETYLDTGNRRQFSPFSTEQTSGNVTMFGGRKSNWTEDAAAKLAVTPDLVEPVFRRIEARATRFAPPPRYDISMDRCLQLRTQDGQMLRQVQEVNDRVLFLVPAGVNTVRILSNASRSCDVTGPFLDDRRNLGVLIGEAILYDSGATHILNIHLEQEWLEGWHDLPPRDASAGASSGQRWTNGNALLLLPVGKRQDGDIGLLSLQVLAGGPYIIETAAEDRPVNIAASA</sequence>